<feature type="domain" description="C2" evidence="1">
    <location>
        <begin position="1"/>
        <end position="133"/>
    </location>
</feature>
<dbReference type="InterPro" id="IPR044750">
    <property type="entry name" value="C2_SRC2/BAP"/>
</dbReference>
<dbReference type="Gene3D" id="2.60.40.150">
    <property type="entry name" value="C2 domain"/>
    <property type="match status" value="1"/>
</dbReference>
<evidence type="ECO:0000313" key="2">
    <source>
        <dbReference type="EMBL" id="CAK9173060.1"/>
    </source>
</evidence>
<sequence>MLKSSSHQPVIMEITVMSAQGLKDTNSSLFSHRLRPFITLSTVPPFSYRPATKREEHSQVYKTRVDDGGGVNPSWGDKFQLPIDATFFYQRHSCIYLQLYTKHLMVGKTFLGWCQIPATDVADSLLPATSVRHLSYRLRARDGSRGHGVVNIAVKLEGLPPVECPEPRRNSYTTHSPEIRMGQTVVGIPMTMFPAIGDCPVMGHTQYQLGGCGVEKITWP</sequence>
<keyword evidence="3" id="KW-1185">Reference proteome</keyword>
<organism evidence="2 3">
    <name type="scientific">Ilex paraguariensis</name>
    <name type="common">yerba mate</name>
    <dbReference type="NCBI Taxonomy" id="185542"/>
    <lineage>
        <taxon>Eukaryota</taxon>
        <taxon>Viridiplantae</taxon>
        <taxon>Streptophyta</taxon>
        <taxon>Embryophyta</taxon>
        <taxon>Tracheophyta</taxon>
        <taxon>Spermatophyta</taxon>
        <taxon>Magnoliopsida</taxon>
        <taxon>eudicotyledons</taxon>
        <taxon>Gunneridae</taxon>
        <taxon>Pentapetalae</taxon>
        <taxon>asterids</taxon>
        <taxon>campanulids</taxon>
        <taxon>Aquifoliales</taxon>
        <taxon>Aquifoliaceae</taxon>
        <taxon>Ilex</taxon>
    </lineage>
</organism>
<reference evidence="2 3" key="1">
    <citation type="submission" date="2024-02" db="EMBL/GenBank/DDBJ databases">
        <authorList>
            <person name="Vignale AGUSTIN F."/>
            <person name="Sosa J E."/>
            <person name="Modenutti C."/>
        </authorList>
    </citation>
    <scope>NUCLEOTIDE SEQUENCE [LARGE SCALE GENOMIC DNA]</scope>
</reference>
<dbReference type="CDD" id="cd04051">
    <property type="entry name" value="C2_SRC2_like"/>
    <property type="match status" value="1"/>
</dbReference>
<dbReference type="AlphaFoldDB" id="A0ABC8TUA4"/>
<dbReference type="InterPro" id="IPR035892">
    <property type="entry name" value="C2_domain_sf"/>
</dbReference>
<dbReference type="Proteomes" id="UP001642360">
    <property type="component" value="Unassembled WGS sequence"/>
</dbReference>
<protein>
    <recommendedName>
        <fullName evidence="1">C2 domain-containing protein</fullName>
    </recommendedName>
</protein>
<dbReference type="PANTHER" id="PTHR32246:SF66">
    <property type="entry name" value="C2 DOMAIN-CONTAINING PROTEIN"/>
    <property type="match status" value="1"/>
</dbReference>
<dbReference type="SUPFAM" id="SSF49562">
    <property type="entry name" value="C2 domain (Calcium/lipid-binding domain, CaLB)"/>
    <property type="match status" value="1"/>
</dbReference>
<dbReference type="PROSITE" id="PS50004">
    <property type="entry name" value="C2"/>
    <property type="match status" value="1"/>
</dbReference>
<dbReference type="InterPro" id="IPR000008">
    <property type="entry name" value="C2_dom"/>
</dbReference>
<gene>
    <name evidence="2" type="ORF">ILEXP_LOCUS42808</name>
</gene>
<comment type="caution">
    <text evidence="2">The sequence shown here is derived from an EMBL/GenBank/DDBJ whole genome shotgun (WGS) entry which is preliminary data.</text>
</comment>
<evidence type="ECO:0000313" key="3">
    <source>
        <dbReference type="Proteomes" id="UP001642360"/>
    </source>
</evidence>
<proteinExistence type="predicted"/>
<dbReference type="PANTHER" id="PTHR32246">
    <property type="entry name" value="INGRESSION PROTEIN FIC1"/>
    <property type="match status" value="1"/>
</dbReference>
<name>A0ABC8TUA4_9AQUA</name>
<evidence type="ECO:0000259" key="1">
    <source>
        <dbReference type="PROSITE" id="PS50004"/>
    </source>
</evidence>
<dbReference type="Pfam" id="PF00168">
    <property type="entry name" value="C2"/>
    <property type="match status" value="1"/>
</dbReference>
<dbReference type="SMART" id="SM00239">
    <property type="entry name" value="C2"/>
    <property type="match status" value="1"/>
</dbReference>
<dbReference type="EMBL" id="CAUOFW020006168">
    <property type="protein sequence ID" value="CAK9173060.1"/>
    <property type="molecule type" value="Genomic_DNA"/>
</dbReference>
<accession>A0ABC8TUA4</accession>